<dbReference type="GO" id="GO:0016020">
    <property type="term" value="C:membrane"/>
    <property type="evidence" value="ECO:0007669"/>
    <property type="project" value="UniProtKB-SubCell"/>
</dbReference>
<evidence type="ECO:0000256" key="5">
    <source>
        <dbReference type="ARBA" id="ARBA00022857"/>
    </source>
</evidence>
<name>A0A6P8ZTQ3_THRPL</name>
<evidence type="ECO:0000256" key="1">
    <source>
        <dbReference type="ARBA" id="ARBA00004141"/>
    </source>
</evidence>
<dbReference type="FunFam" id="3.40.50.720:FF:000143">
    <property type="entry name" value="Fatty acyl-CoA reductase"/>
    <property type="match status" value="1"/>
</dbReference>
<dbReference type="InterPro" id="IPR026055">
    <property type="entry name" value="FAR"/>
</dbReference>
<evidence type="ECO:0000256" key="2">
    <source>
        <dbReference type="ARBA" id="ARBA00005928"/>
    </source>
</evidence>
<keyword evidence="10" id="KW-0560">Oxidoreductase</keyword>
<evidence type="ECO:0000256" key="10">
    <source>
        <dbReference type="RuleBase" id="RU363097"/>
    </source>
</evidence>
<dbReference type="AlphaFoldDB" id="A0A6P8ZTQ3"/>
<dbReference type="FunCoup" id="A0A6P8ZTQ3">
    <property type="interactions" value="60"/>
</dbReference>
<sequence length="514" mass="57411">MSAKGIKASEKRPRISEFFAGKYVLVTGASGFMGKVLLEKLLRSCPGVAGVFLLLRPKRGKAIQERVDEMLQSPLYSLLESRYPGLARRVLVAVSGDVSLPGLGLSAEDRAMLQEKVAVVFHGAATVRFDEPLKNAVIINVRGTRDVAELAAGMKKLRAFVHVSTTYCNVDRREIEEKIYPPHADWRQMITAVEKLDSDELTVLTPKVLRRLPNTYTFTKSLGEHCVYSYRDKIPLVIFRPSIVISSIAEPMSGWIDNFQGPVGLMVAAGKGVVHIALAESTVTADYMPVDIAIKALIVATWDRACKKADIEPPVYNCSSAAVKPVTMAEMVAMARPLAAEIPFDNVLWPALGLTTSSPTILLIGTIFLHLLPALIIDAVLKLKGKRPRLWNMQRRIYAAQVALAPFLTSTWIFRNQLGLDLDNKILPEDYSDFTFDFRDVDETAYFRQLAVGARRYLLKEKDEDLPKARAHLQRMSNIDTVLRGLLLVLVLYWALQRQIYMLPINAIRFLLTM</sequence>
<dbReference type="GeneID" id="117649742"/>
<evidence type="ECO:0000256" key="7">
    <source>
        <dbReference type="ARBA" id="ARBA00023098"/>
    </source>
</evidence>
<evidence type="ECO:0000259" key="11">
    <source>
        <dbReference type="Pfam" id="PF03015"/>
    </source>
</evidence>
<dbReference type="CDD" id="cd09071">
    <property type="entry name" value="FAR_C"/>
    <property type="match status" value="1"/>
</dbReference>
<dbReference type="GO" id="GO:0080019">
    <property type="term" value="F:alcohol-forming very long-chain fatty acyl-CoA reductase activity"/>
    <property type="evidence" value="ECO:0007669"/>
    <property type="project" value="InterPro"/>
</dbReference>
<dbReference type="GO" id="GO:0005777">
    <property type="term" value="C:peroxisome"/>
    <property type="evidence" value="ECO:0007669"/>
    <property type="project" value="TreeGrafter"/>
</dbReference>
<keyword evidence="6 10" id="KW-1133">Transmembrane helix</keyword>
<comment type="function">
    <text evidence="10">Catalyzes the reduction of fatty acyl-CoA to fatty alcohols.</text>
</comment>
<protein>
    <recommendedName>
        <fullName evidence="10">Fatty acyl-CoA reductase</fullName>
        <ecNumber evidence="10">1.2.1.84</ecNumber>
    </recommendedName>
</protein>
<evidence type="ECO:0000256" key="8">
    <source>
        <dbReference type="ARBA" id="ARBA00023136"/>
    </source>
</evidence>
<reference evidence="14" key="1">
    <citation type="submission" date="2025-08" db="UniProtKB">
        <authorList>
            <consortium name="RefSeq"/>
        </authorList>
    </citation>
    <scope>IDENTIFICATION</scope>
    <source>
        <tissue evidence="14">Total insect</tissue>
    </source>
</reference>
<dbReference type="InParanoid" id="A0A6P8ZTQ3"/>
<keyword evidence="4 10" id="KW-0812">Transmembrane</keyword>
<dbReference type="GO" id="GO:0035336">
    <property type="term" value="P:long-chain fatty-acyl-CoA metabolic process"/>
    <property type="evidence" value="ECO:0007669"/>
    <property type="project" value="TreeGrafter"/>
</dbReference>
<comment type="catalytic activity">
    <reaction evidence="9 10">
        <text>a long-chain fatty acyl-CoA + 2 NADPH + 2 H(+) = a long-chain primary fatty alcohol + 2 NADP(+) + CoA</text>
        <dbReference type="Rhea" id="RHEA:52716"/>
        <dbReference type="ChEBI" id="CHEBI:15378"/>
        <dbReference type="ChEBI" id="CHEBI:57287"/>
        <dbReference type="ChEBI" id="CHEBI:57783"/>
        <dbReference type="ChEBI" id="CHEBI:58349"/>
        <dbReference type="ChEBI" id="CHEBI:77396"/>
        <dbReference type="ChEBI" id="CHEBI:83139"/>
        <dbReference type="EC" id="1.2.1.84"/>
    </reaction>
</comment>
<dbReference type="EC" id="1.2.1.84" evidence="10"/>
<dbReference type="Pfam" id="PF03015">
    <property type="entry name" value="Sterile"/>
    <property type="match status" value="1"/>
</dbReference>
<evidence type="ECO:0000256" key="3">
    <source>
        <dbReference type="ARBA" id="ARBA00022516"/>
    </source>
</evidence>
<proteinExistence type="inferred from homology"/>
<dbReference type="GO" id="GO:0102965">
    <property type="term" value="F:alcohol-forming long-chain fatty acyl-CoA reductase activity"/>
    <property type="evidence" value="ECO:0007669"/>
    <property type="project" value="UniProtKB-EC"/>
</dbReference>
<dbReference type="InterPro" id="IPR013120">
    <property type="entry name" value="FAR_NAD-bd"/>
</dbReference>
<feature type="domain" description="Fatty acyl-CoA reductase C-terminal" evidence="11">
    <location>
        <begin position="369"/>
        <end position="461"/>
    </location>
</feature>
<evidence type="ECO:0000259" key="12">
    <source>
        <dbReference type="Pfam" id="PF07993"/>
    </source>
</evidence>
<keyword evidence="7 10" id="KW-0443">Lipid metabolism</keyword>
<evidence type="ECO:0000313" key="13">
    <source>
        <dbReference type="Proteomes" id="UP000515158"/>
    </source>
</evidence>
<keyword evidence="13" id="KW-1185">Reference proteome</keyword>
<dbReference type="Gene3D" id="3.40.50.720">
    <property type="entry name" value="NAD(P)-binding Rossmann-like Domain"/>
    <property type="match status" value="1"/>
</dbReference>
<dbReference type="KEGG" id="tpal:117649742"/>
<dbReference type="InterPro" id="IPR033640">
    <property type="entry name" value="FAR_C"/>
</dbReference>
<accession>A0A6P8ZTQ3</accession>
<keyword evidence="8 10" id="KW-0472">Membrane</keyword>
<comment type="similarity">
    <text evidence="2 10">Belongs to the fatty acyl-CoA reductase family.</text>
</comment>
<feature type="transmembrane region" description="Helical" evidence="10">
    <location>
        <begin position="476"/>
        <end position="496"/>
    </location>
</feature>
<gene>
    <name evidence="14" type="primary">LOC117649742</name>
</gene>
<evidence type="ECO:0000256" key="9">
    <source>
        <dbReference type="ARBA" id="ARBA00052530"/>
    </source>
</evidence>
<evidence type="ECO:0000256" key="6">
    <source>
        <dbReference type="ARBA" id="ARBA00022989"/>
    </source>
</evidence>
<dbReference type="InterPro" id="IPR036291">
    <property type="entry name" value="NAD(P)-bd_dom_sf"/>
</dbReference>
<dbReference type="CDD" id="cd05236">
    <property type="entry name" value="FAR-N_SDR_e"/>
    <property type="match status" value="1"/>
</dbReference>
<dbReference type="PANTHER" id="PTHR11011:SF24">
    <property type="entry name" value="FATTY ACYL-COA REDUCTASE"/>
    <property type="match status" value="1"/>
</dbReference>
<keyword evidence="3 10" id="KW-0444">Lipid biosynthesis</keyword>
<feature type="domain" description="Thioester reductase (TE)" evidence="12">
    <location>
        <begin position="26"/>
        <end position="296"/>
    </location>
</feature>
<dbReference type="OrthoDB" id="429813at2759"/>
<organism evidence="14">
    <name type="scientific">Thrips palmi</name>
    <name type="common">Melon thrips</name>
    <dbReference type="NCBI Taxonomy" id="161013"/>
    <lineage>
        <taxon>Eukaryota</taxon>
        <taxon>Metazoa</taxon>
        <taxon>Ecdysozoa</taxon>
        <taxon>Arthropoda</taxon>
        <taxon>Hexapoda</taxon>
        <taxon>Insecta</taxon>
        <taxon>Pterygota</taxon>
        <taxon>Neoptera</taxon>
        <taxon>Paraneoptera</taxon>
        <taxon>Thysanoptera</taxon>
        <taxon>Terebrantia</taxon>
        <taxon>Thripoidea</taxon>
        <taxon>Thripidae</taxon>
        <taxon>Thrips</taxon>
    </lineage>
</organism>
<dbReference type="Pfam" id="PF07993">
    <property type="entry name" value="NAD_binding_4"/>
    <property type="match status" value="1"/>
</dbReference>
<comment type="subcellular location">
    <subcellularLocation>
        <location evidence="1">Membrane</location>
        <topology evidence="1">Multi-pass membrane protein</topology>
    </subcellularLocation>
</comment>
<feature type="transmembrane region" description="Helical" evidence="10">
    <location>
        <begin position="361"/>
        <end position="381"/>
    </location>
</feature>
<dbReference type="Proteomes" id="UP000515158">
    <property type="component" value="Unplaced"/>
</dbReference>
<dbReference type="PANTHER" id="PTHR11011">
    <property type="entry name" value="MALE STERILITY PROTEIN 2-RELATED"/>
    <property type="match status" value="1"/>
</dbReference>
<feature type="transmembrane region" description="Helical" evidence="10">
    <location>
        <begin position="397"/>
        <end position="414"/>
    </location>
</feature>
<dbReference type="SUPFAM" id="SSF51735">
    <property type="entry name" value="NAD(P)-binding Rossmann-fold domains"/>
    <property type="match status" value="1"/>
</dbReference>
<dbReference type="RefSeq" id="XP_034248653.1">
    <property type="nucleotide sequence ID" value="XM_034392762.1"/>
</dbReference>
<evidence type="ECO:0000313" key="14">
    <source>
        <dbReference type="RefSeq" id="XP_034248653.1"/>
    </source>
</evidence>
<keyword evidence="5 10" id="KW-0521">NADP</keyword>
<evidence type="ECO:0000256" key="4">
    <source>
        <dbReference type="ARBA" id="ARBA00022692"/>
    </source>
</evidence>